<dbReference type="PROSITE" id="PS51257">
    <property type="entry name" value="PROKAR_LIPOPROTEIN"/>
    <property type="match status" value="1"/>
</dbReference>
<sequence length="309" mass="32565">MPRTPGMLRASAAAAALAMFASACSSSSAPPESQLDEYFPPQEGSLQLPDAAPPGVPPRCVPGGGRTIEPGVLTIATDDPAYEPWFTDNDPANGQGFEGAVARAVAEGLGYAPDLTTFVRVAFNEALEAGPKEFDFAISQFSILGQRRENVDFSAPYYAVAQAVVTLEDNAAADAAALADLEELQLGAHEGSTALYAAAHSIHPQDEPRVYPTTEGAIEALENGEIDALIADLPTAVQIADERLAPDGVVVGRFPAPNEVTEFFGLVLEKGSSFTECATTALENLHHEGVLEDLADEWLSGQDEVRVLR</sequence>
<comment type="caution">
    <text evidence="5">The sequence shown here is derived from an EMBL/GenBank/DDBJ whole genome shotgun (WGS) entry which is preliminary data.</text>
</comment>
<dbReference type="CDD" id="cd13530">
    <property type="entry name" value="PBP2_peptides_like"/>
    <property type="match status" value="1"/>
</dbReference>
<feature type="region of interest" description="Disordered" evidence="2">
    <location>
        <begin position="26"/>
        <end position="57"/>
    </location>
</feature>
<reference evidence="5 6" key="1">
    <citation type="submission" date="2020-08" db="EMBL/GenBank/DDBJ databases">
        <title>Sequencing the genomes of 1000 actinobacteria strains.</title>
        <authorList>
            <person name="Klenk H.-P."/>
        </authorList>
    </citation>
    <scope>NUCLEOTIDE SEQUENCE [LARGE SCALE GENOMIC DNA]</scope>
    <source>
        <strain evidence="5 6">DSM 45258</strain>
    </source>
</reference>
<feature type="domain" description="Solute-binding protein family 3/N-terminal" evidence="4">
    <location>
        <begin position="72"/>
        <end position="302"/>
    </location>
</feature>
<keyword evidence="1 3" id="KW-0732">Signal</keyword>
<dbReference type="EMBL" id="JACHWS010000001">
    <property type="protein sequence ID" value="MBB3035829.1"/>
    <property type="molecule type" value="Genomic_DNA"/>
</dbReference>
<dbReference type="Proteomes" id="UP000567922">
    <property type="component" value="Unassembled WGS sequence"/>
</dbReference>
<feature type="chain" id="PRO_5039026651" evidence="3">
    <location>
        <begin position="24"/>
        <end position="309"/>
    </location>
</feature>
<dbReference type="Pfam" id="PF00497">
    <property type="entry name" value="SBP_bac_3"/>
    <property type="match status" value="1"/>
</dbReference>
<dbReference type="OrthoDB" id="8454826at2"/>
<evidence type="ECO:0000313" key="6">
    <source>
        <dbReference type="Proteomes" id="UP000567922"/>
    </source>
</evidence>
<organism evidence="5 6">
    <name type="scientific">Hoyosella altamirensis</name>
    <dbReference type="NCBI Taxonomy" id="616997"/>
    <lineage>
        <taxon>Bacteria</taxon>
        <taxon>Bacillati</taxon>
        <taxon>Actinomycetota</taxon>
        <taxon>Actinomycetes</taxon>
        <taxon>Mycobacteriales</taxon>
        <taxon>Hoyosellaceae</taxon>
        <taxon>Hoyosella</taxon>
    </lineage>
</organism>
<feature type="signal peptide" evidence="3">
    <location>
        <begin position="1"/>
        <end position="23"/>
    </location>
</feature>
<dbReference type="AlphaFoldDB" id="A0A839RHS1"/>
<keyword evidence="6" id="KW-1185">Reference proteome</keyword>
<proteinExistence type="predicted"/>
<accession>A0A839RHS1</accession>
<dbReference type="SUPFAM" id="SSF53850">
    <property type="entry name" value="Periplasmic binding protein-like II"/>
    <property type="match status" value="1"/>
</dbReference>
<name>A0A839RHS1_9ACTN</name>
<evidence type="ECO:0000256" key="2">
    <source>
        <dbReference type="SAM" id="MobiDB-lite"/>
    </source>
</evidence>
<dbReference type="PANTHER" id="PTHR35936">
    <property type="entry name" value="MEMBRANE-BOUND LYTIC MUREIN TRANSGLYCOSYLASE F"/>
    <property type="match status" value="1"/>
</dbReference>
<evidence type="ECO:0000256" key="3">
    <source>
        <dbReference type="SAM" id="SignalP"/>
    </source>
</evidence>
<dbReference type="PANTHER" id="PTHR35936:SF17">
    <property type="entry name" value="ARGININE-BINDING EXTRACELLULAR PROTEIN ARTP"/>
    <property type="match status" value="1"/>
</dbReference>
<dbReference type="Gene3D" id="3.40.190.10">
    <property type="entry name" value="Periplasmic binding protein-like II"/>
    <property type="match status" value="2"/>
</dbReference>
<gene>
    <name evidence="5" type="ORF">FHU29_000263</name>
</gene>
<evidence type="ECO:0000259" key="4">
    <source>
        <dbReference type="SMART" id="SM00062"/>
    </source>
</evidence>
<dbReference type="RefSeq" id="WP_064439547.1">
    <property type="nucleotide sequence ID" value="NZ_BDDI01000005.1"/>
</dbReference>
<protein>
    <submittedName>
        <fullName evidence="5">Polar amino acid transport system substrate-binding protein</fullName>
    </submittedName>
</protein>
<evidence type="ECO:0000313" key="5">
    <source>
        <dbReference type="EMBL" id="MBB3035829.1"/>
    </source>
</evidence>
<evidence type="ECO:0000256" key="1">
    <source>
        <dbReference type="ARBA" id="ARBA00022729"/>
    </source>
</evidence>
<dbReference type="SMART" id="SM00062">
    <property type="entry name" value="PBPb"/>
    <property type="match status" value="1"/>
</dbReference>
<dbReference type="InterPro" id="IPR001638">
    <property type="entry name" value="Solute-binding_3/MltF_N"/>
</dbReference>